<evidence type="ECO:0000259" key="10">
    <source>
        <dbReference type="PROSITE" id="PS50026"/>
    </source>
</evidence>
<dbReference type="InterPro" id="IPR000152">
    <property type="entry name" value="EGF-type_Asp/Asn_hydroxyl_site"/>
</dbReference>
<proteinExistence type="inferred from homology"/>
<dbReference type="OMA" id="KWHEGEC"/>
<evidence type="ECO:0000259" key="11">
    <source>
        <dbReference type="PROSITE" id="PS51364"/>
    </source>
</evidence>
<keyword evidence="1 8" id="KW-0245">EGF-like domain</keyword>
<dbReference type="InterPro" id="IPR050751">
    <property type="entry name" value="ECM_structural_protein"/>
</dbReference>
<evidence type="ECO:0000256" key="6">
    <source>
        <dbReference type="ARBA" id="ARBA00023183"/>
    </source>
</evidence>
<evidence type="ECO:0000256" key="7">
    <source>
        <dbReference type="ARBA" id="ARBA00038081"/>
    </source>
</evidence>
<reference evidence="12" key="1">
    <citation type="submission" date="2025-08" db="UniProtKB">
        <authorList>
            <consortium name="Ensembl"/>
        </authorList>
    </citation>
    <scope>IDENTIFICATION</scope>
</reference>
<evidence type="ECO:0008006" key="14">
    <source>
        <dbReference type="Google" id="ProtNLM"/>
    </source>
</evidence>
<dbReference type="GO" id="GO:0019838">
    <property type="term" value="F:growth factor binding"/>
    <property type="evidence" value="ECO:0007669"/>
    <property type="project" value="UniProtKB-KW"/>
</dbReference>
<comment type="caution">
    <text evidence="8">Lacks conserved residue(s) required for the propagation of feature annotation.</text>
</comment>
<evidence type="ECO:0000313" key="12">
    <source>
        <dbReference type="Ensembl" id="ENSSPUP00000016656.1"/>
    </source>
</evidence>
<keyword evidence="6" id="KW-0340">Growth factor binding</keyword>
<dbReference type="PROSITE" id="PS51364">
    <property type="entry name" value="TB"/>
    <property type="match status" value="1"/>
</dbReference>
<feature type="compositionally biased region" description="Low complexity" evidence="9">
    <location>
        <begin position="160"/>
        <end position="170"/>
    </location>
</feature>
<feature type="region of interest" description="Disordered" evidence="9">
    <location>
        <begin position="141"/>
        <end position="183"/>
    </location>
</feature>
<accession>A0A8D0H4Q3</accession>
<feature type="domain" description="TB" evidence="11">
    <location>
        <begin position="15"/>
        <end position="68"/>
    </location>
</feature>
<evidence type="ECO:0000256" key="3">
    <source>
        <dbReference type="ARBA" id="ARBA00022737"/>
    </source>
</evidence>
<evidence type="ECO:0000256" key="1">
    <source>
        <dbReference type="ARBA" id="ARBA00022536"/>
    </source>
</evidence>
<evidence type="ECO:0000313" key="13">
    <source>
        <dbReference type="Proteomes" id="UP000694392"/>
    </source>
</evidence>
<evidence type="ECO:0000256" key="2">
    <source>
        <dbReference type="ARBA" id="ARBA00022729"/>
    </source>
</evidence>
<keyword evidence="4" id="KW-1015">Disulfide bond</keyword>
<dbReference type="FunFam" id="2.10.25.10:FF:000046">
    <property type="entry name" value="Latent-transforming growth factor beta-binding protein 1 isoform x2"/>
    <property type="match status" value="1"/>
</dbReference>
<dbReference type="InterPro" id="IPR036773">
    <property type="entry name" value="TB_dom_sf"/>
</dbReference>
<dbReference type="InterPro" id="IPR001881">
    <property type="entry name" value="EGF-like_Ca-bd_dom"/>
</dbReference>
<dbReference type="AlphaFoldDB" id="A0A8D0H4Q3"/>
<dbReference type="GeneTree" id="ENSGT00940000158234"/>
<dbReference type="InterPro" id="IPR049883">
    <property type="entry name" value="NOTCH1_EGF-like"/>
</dbReference>
<dbReference type="Proteomes" id="UP000694392">
    <property type="component" value="Unplaced"/>
</dbReference>
<dbReference type="Pfam" id="PF00683">
    <property type="entry name" value="TB"/>
    <property type="match status" value="1"/>
</dbReference>
<evidence type="ECO:0000256" key="5">
    <source>
        <dbReference type="ARBA" id="ARBA00023180"/>
    </source>
</evidence>
<dbReference type="CDD" id="cd00054">
    <property type="entry name" value="EGF_CA"/>
    <property type="match status" value="1"/>
</dbReference>
<dbReference type="Gene3D" id="3.90.290.10">
    <property type="entry name" value="TGF-beta binding (TB) domain"/>
    <property type="match status" value="1"/>
</dbReference>
<evidence type="ECO:0000256" key="9">
    <source>
        <dbReference type="SAM" id="MobiDB-lite"/>
    </source>
</evidence>
<dbReference type="SUPFAM" id="SSF57581">
    <property type="entry name" value="TB module/8-cys domain"/>
    <property type="match status" value="1"/>
</dbReference>
<sequence>GVLCCRCGRVYENLAVCWQEVGADLVCGRPRLDRQVTYTECCCLYGEAWGMDCALCPARDSDDFEALCNVLRPPSYGSMRPGGLGLPYEYGGGEYLPYGPELFVPPVRPDYDPFPRDALYGPPPYEAADFEDLAYVDARQEGLSDSPRGGGGYRPPAPSPRTGRGSSHGSSPPPPTGRSEGFGDLQAEECGILSGCENGRCVRVPDGFTCDCHEGYRLDPARMTYVDECAEMEGLCPGGGRCLNNEGSYRCLCPAGSVPAGQPPRCLPTRSRA</sequence>
<dbReference type="PROSITE" id="PS50026">
    <property type="entry name" value="EGF_3"/>
    <property type="match status" value="1"/>
</dbReference>
<dbReference type="PROSITE" id="PS00010">
    <property type="entry name" value="ASX_HYDROXYL"/>
    <property type="match status" value="1"/>
</dbReference>
<evidence type="ECO:0000256" key="8">
    <source>
        <dbReference type="PROSITE-ProRule" id="PRU00076"/>
    </source>
</evidence>
<dbReference type="GO" id="GO:0005509">
    <property type="term" value="F:calcium ion binding"/>
    <property type="evidence" value="ECO:0007669"/>
    <property type="project" value="InterPro"/>
</dbReference>
<reference evidence="12" key="2">
    <citation type="submission" date="2025-09" db="UniProtKB">
        <authorList>
            <consortium name="Ensembl"/>
        </authorList>
    </citation>
    <scope>IDENTIFICATION</scope>
</reference>
<dbReference type="SMART" id="SM00179">
    <property type="entry name" value="EGF_CA"/>
    <property type="match status" value="2"/>
</dbReference>
<comment type="similarity">
    <text evidence="7">Belongs to the LTBP family.</text>
</comment>
<keyword evidence="2" id="KW-0732">Signal</keyword>
<evidence type="ECO:0000256" key="4">
    <source>
        <dbReference type="ARBA" id="ARBA00023157"/>
    </source>
</evidence>
<dbReference type="Gene3D" id="2.10.25.10">
    <property type="entry name" value="Laminin"/>
    <property type="match status" value="2"/>
</dbReference>
<keyword evidence="5" id="KW-0325">Glycoprotein</keyword>
<dbReference type="Pfam" id="PF00008">
    <property type="entry name" value="EGF"/>
    <property type="match status" value="1"/>
</dbReference>
<feature type="domain" description="EGF-like" evidence="10">
    <location>
        <begin position="225"/>
        <end position="267"/>
    </location>
</feature>
<dbReference type="SMART" id="SM00181">
    <property type="entry name" value="EGF"/>
    <property type="match status" value="2"/>
</dbReference>
<dbReference type="PANTHER" id="PTHR24034">
    <property type="entry name" value="EGF-LIKE DOMAIN-CONTAINING PROTEIN"/>
    <property type="match status" value="1"/>
</dbReference>
<dbReference type="InterPro" id="IPR017878">
    <property type="entry name" value="TB_dom"/>
</dbReference>
<dbReference type="SUPFAM" id="SSF57196">
    <property type="entry name" value="EGF/Laminin"/>
    <property type="match status" value="2"/>
</dbReference>
<dbReference type="InterPro" id="IPR000742">
    <property type="entry name" value="EGF"/>
</dbReference>
<dbReference type="Pfam" id="PF07645">
    <property type="entry name" value="EGF_CA"/>
    <property type="match status" value="1"/>
</dbReference>
<organism evidence="12 13">
    <name type="scientific">Sphenodon punctatus</name>
    <name type="common">Tuatara</name>
    <name type="synonym">Hatteria punctata</name>
    <dbReference type="NCBI Taxonomy" id="8508"/>
    <lineage>
        <taxon>Eukaryota</taxon>
        <taxon>Metazoa</taxon>
        <taxon>Chordata</taxon>
        <taxon>Craniata</taxon>
        <taxon>Vertebrata</taxon>
        <taxon>Euteleostomi</taxon>
        <taxon>Lepidosauria</taxon>
        <taxon>Sphenodontia</taxon>
        <taxon>Sphenodontidae</taxon>
        <taxon>Sphenodon</taxon>
    </lineage>
</organism>
<keyword evidence="13" id="KW-1185">Reference proteome</keyword>
<dbReference type="FunFam" id="3.90.290.10:FF:000004">
    <property type="entry name" value="latent-transforming growth factor beta-binding protein 1 isoform X1"/>
    <property type="match status" value="1"/>
</dbReference>
<keyword evidence="3" id="KW-0677">Repeat</keyword>
<name>A0A8D0H4Q3_SPHPU</name>
<dbReference type="Ensembl" id="ENSSPUT00000017743.1">
    <property type="protein sequence ID" value="ENSSPUP00000016656.1"/>
    <property type="gene ID" value="ENSSPUG00000012886.1"/>
</dbReference>
<protein>
    <recommendedName>
        <fullName evidence="14">Latent transforming growth factor beta binding protein 4</fullName>
    </recommendedName>
</protein>
<dbReference type="PANTHER" id="PTHR24034:SF89">
    <property type="entry name" value="COMPLEMENT COMPONENT C1Q RECEPTOR"/>
    <property type="match status" value="1"/>
</dbReference>